<reference evidence="6" key="1">
    <citation type="journal article" date="2014" name="Int. J. Syst. Evol. Microbiol.">
        <title>Complete genome sequence of Corynebacterium casei LMG S-19264T (=DSM 44701T), isolated from a smear-ripened cheese.</title>
        <authorList>
            <consortium name="US DOE Joint Genome Institute (JGI-PGF)"/>
            <person name="Walter F."/>
            <person name="Albersmeier A."/>
            <person name="Kalinowski J."/>
            <person name="Ruckert C."/>
        </authorList>
    </citation>
    <scope>NUCLEOTIDE SEQUENCE</scope>
    <source>
        <strain evidence="6">CGMCC 1.15478</strain>
    </source>
</reference>
<evidence type="ECO:0000313" key="7">
    <source>
        <dbReference type="Proteomes" id="UP000641514"/>
    </source>
</evidence>
<dbReference type="AlphaFoldDB" id="A0A916U6Y4"/>
<dbReference type="Proteomes" id="UP000641514">
    <property type="component" value="Unassembled WGS sequence"/>
</dbReference>
<dbReference type="GO" id="GO:0006654">
    <property type="term" value="P:phosphatidic acid biosynthetic process"/>
    <property type="evidence" value="ECO:0007669"/>
    <property type="project" value="TreeGrafter"/>
</dbReference>
<feature type="domain" description="Phospholipid/glycerol acyltransferase" evidence="5">
    <location>
        <begin position="307"/>
        <end position="421"/>
    </location>
</feature>
<proteinExistence type="inferred from homology"/>
<evidence type="ECO:0000256" key="1">
    <source>
        <dbReference type="ARBA" id="ARBA00008655"/>
    </source>
</evidence>
<dbReference type="Gene3D" id="1.20.1440.100">
    <property type="entry name" value="SG protein - dephosphorylation function"/>
    <property type="match status" value="1"/>
</dbReference>
<dbReference type="EMBL" id="BMJH01000001">
    <property type="protein sequence ID" value="GGC62096.1"/>
    <property type="molecule type" value="Genomic_DNA"/>
</dbReference>
<dbReference type="SMART" id="SM00563">
    <property type="entry name" value="PlsC"/>
    <property type="match status" value="1"/>
</dbReference>
<evidence type="ECO:0000256" key="2">
    <source>
        <dbReference type="ARBA" id="ARBA00022679"/>
    </source>
</evidence>
<dbReference type="NCBIfam" id="TIGR01490">
    <property type="entry name" value="HAD-SF-IB-hyp1"/>
    <property type="match status" value="1"/>
</dbReference>
<comment type="caution">
    <text evidence="6">The sequence shown here is derived from an EMBL/GenBank/DDBJ whole genome shotgun (WGS) entry which is preliminary data.</text>
</comment>
<dbReference type="InterPro" id="IPR002123">
    <property type="entry name" value="Plipid/glycerol_acylTrfase"/>
</dbReference>
<evidence type="ECO:0000256" key="3">
    <source>
        <dbReference type="ARBA" id="ARBA00023315"/>
    </source>
</evidence>
<dbReference type="PANTHER" id="PTHR10434:SF66">
    <property type="entry name" value="PHOSPHOLIPID_GLYCEROL ACYLTRANSFERASE DOMAIN-CONTAINING PROTEIN"/>
    <property type="match status" value="1"/>
</dbReference>
<comment type="domain">
    <text evidence="4">The HXXXXD motif is essential for acyltransferase activity and may constitute the binding site for the phosphate moiety of the glycerol-3-phosphate.</text>
</comment>
<comment type="similarity">
    <text evidence="1 4">Belongs to the 1-acyl-sn-glycerol-3-phosphate acyltransferase family.</text>
</comment>
<accession>A0A916U6Y4</accession>
<keyword evidence="4" id="KW-0443">Lipid metabolism</keyword>
<keyword evidence="4" id="KW-0594">Phospholipid biosynthesis</keyword>
<organism evidence="6 7">
    <name type="scientific">Hoyosella rhizosphaerae</name>
    <dbReference type="NCBI Taxonomy" id="1755582"/>
    <lineage>
        <taxon>Bacteria</taxon>
        <taxon>Bacillati</taxon>
        <taxon>Actinomycetota</taxon>
        <taxon>Actinomycetes</taxon>
        <taxon>Mycobacteriales</taxon>
        <taxon>Hoyosellaceae</taxon>
        <taxon>Hoyosella</taxon>
    </lineage>
</organism>
<dbReference type="InterPro" id="IPR036412">
    <property type="entry name" value="HAD-like_sf"/>
</dbReference>
<reference evidence="6" key="2">
    <citation type="submission" date="2020-09" db="EMBL/GenBank/DDBJ databases">
        <authorList>
            <person name="Sun Q."/>
            <person name="Zhou Y."/>
        </authorList>
    </citation>
    <scope>NUCLEOTIDE SEQUENCE</scope>
    <source>
        <strain evidence="6">CGMCC 1.15478</strain>
    </source>
</reference>
<name>A0A916U6Y4_9ACTN</name>
<dbReference type="NCBIfam" id="TIGR00530">
    <property type="entry name" value="AGP_acyltrn"/>
    <property type="match status" value="1"/>
</dbReference>
<dbReference type="InterPro" id="IPR004552">
    <property type="entry name" value="AGP_acyltrans"/>
</dbReference>
<dbReference type="PANTHER" id="PTHR10434">
    <property type="entry name" value="1-ACYL-SN-GLYCEROL-3-PHOSPHATE ACYLTRANSFERASE"/>
    <property type="match status" value="1"/>
</dbReference>
<keyword evidence="4" id="KW-1208">Phospholipid metabolism</keyword>
<sequence length="476" mass="51907">MDIRDAIRRIHDAPDGPEVGAFFEFTGTILQGYSPLRPMRVKKDSDSDRDRDVALDLMKTLRASKAPQFVEDMVGTVYPSWRGRTDDDIASVANRIFERAAAGRVYPEVWHLINAHHNKGHTVVIATAGPPYVAQAAARALDCGHVLSTSLEKRDGVLTGLVDGPVLWRRAKAHAVRKFAETNGIDLKLSFGYCHGSDDVELLSAVGFAGAVNPDRTLAKIAEQKQWPVLTFASRGAVSPVQVGRTFAGYGGFFGAVGLGLTKGAVKRDHRLGVDAAIGMSADVALRIAGVDVNLRGVENVWSRRPAVFIFNHQSQADALVLAKVLRGGFTGITKKEMASSKLFGPILRIADAVFIDRADSASAREALRPVADTLKSGLSIVIAPEGTRSLTPGVGPFKKGAFHIAQQAGVPIVPVIIRNAGELMWKHGRVLRRGTVDVVVEKPIDVARWKKDDFEKNIAEVQRMYRRYLENWPRD</sequence>
<dbReference type="InterPro" id="IPR006385">
    <property type="entry name" value="HAD_hydro_SerB1"/>
</dbReference>
<dbReference type="Gene3D" id="3.40.50.1000">
    <property type="entry name" value="HAD superfamily/HAD-like"/>
    <property type="match status" value="1"/>
</dbReference>
<dbReference type="CDD" id="cd07989">
    <property type="entry name" value="LPLAT_AGPAT-like"/>
    <property type="match status" value="1"/>
</dbReference>
<dbReference type="Pfam" id="PF12710">
    <property type="entry name" value="HAD"/>
    <property type="match status" value="1"/>
</dbReference>
<evidence type="ECO:0000313" key="6">
    <source>
        <dbReference type="EMBL" id="GGC62096.1"/>
    </source>
</evidence>
<dbReference type="EC" id="2.3.1.51" evidence="4"/>
<keyword evidence="3 4" id="KW-0012">Acyltransferase</keyword>
<dbReference type="Pfam" id="PF01553">
    <property type="entry name" value="Acyltransferase"/>
    <property type="match status" value="1"/>
</dbReference>
<keyword evidence="4" id="KW-0444">Lipid biosynthesis</keyword>
<keyword evidence="7" id="KW-1185">Reference proteome</keyword>
<dbReference type="RefSeq" id="WP_188671742.1">
    <property type="nucleotide sequence ID" value="NZ_BMJH01000001.1"/>
</dbReference>
<evidence type="ECO:0000256" key="4">
    <source>
        <dbReference type="RuleBase" id="RU361267"/>
    </source>
</evidence>
<gene>
    <name evidence="6" type="ORF">GCM10011410_13220</name>
</gene>
<dbReference type="SUPFAM" id="SSF69593">
    <property type="entry name" value="Glycerol-3-phosphate (1)-acyltransferase"/>
    <property type="match status" value="1"/>
</dbReference>
<protein>
    <recommendedName>
        <fullName evidence="4">1-acyl-sn-glycerol-3-phosphate acyltransferase</fullName>
        <ecNumber evidence="4">2.3.1.51</ecNumber>
    </recommendedName>
</protein>
<keyword evidence="2 4" id="KW-0808">Transferase</keyword>
<evidence type="ECO:0000259" key="5">
    <source>
        <dbReference type="SMART" id="SM00563"/>
    </source>
</evidence>
<dbReference type="InterPro" id="IPR023214">
    <property type="entry name" value="HAD_sf"/>
</dbReference>
<dbReference type="SUPFAM" id="SSF56784">
    <property type="entry name" value="HAD-like"/>
    <property type="match status" value="1"/>
</dbReference>
<dbReference type="GO" id="GO:0016020">
    <property type="term" value="C:membrane"/>
    <property type="evidence" value="ECO:0007669"/>
    <property type="project" value="InterPro"/>
</dbReference>
<dbReference type="GO" id="GO:0003841">
    <property type="term" value="F:1-acylglycerol-3-phosphate O-acyltransferase activity"/>
    <property type="evidence" value="ECO:0007669"/>
    <property type="project" value="UniProtKB-UniRule"/>
</dbReference>
<comment type="catalytic activity">
    <reaction evidence="4">
        <text>a 1-acyl-sn-glycero-3-phosphate + an acyl-CoA = a 1,2-diacyl-sn-glycero-3-phosphate + CoA</text>
        <dbReference type="Rhea" id="RHEA:19709"/>
        <dbReference type="ChEBI" id="CHEBI:57287"/>
        <dbReference type="ChEBI" id="CHEBI:57970"/>
        <dbReference type="ChEBI" id="CHEBI:58342"/>
        <dbReference type="ChEBI" id="CHEBI:58608"/>
        <dbReference type="EC" id="2.3.1.51"/>
    </reaction>
</comment>